<organism evidence="2 3">
    <name type="scientific">Actinokineospora globicatena</name>
    <dbReference type="NCBI Taxonomy" id="103729"/>
    <lineage>
        <taxon>Bacteria</taxon>
        <taxon>Bacillati</taxon>
        <taxon>Actinomycetota</taxon>
        <taxon>Actinomycetes</taxon>
        <taxon>Pseudonocardiales</taxon>
        <taxon>Pseudonocardiaceae</taxon>
        <taxon>Actinokineospora</taxon>
    </lineage>
</organism>
<name>A0A9W6QL87_9PSEU</name>
<keyword evidence="3" id="KW-1185">Reference proteome</keyword>
<dbReference type="Proteomes" id="UP001165042">
    <property type="component" value="Unassembled WGS sequence"/>
</dbReference>
<protein>
    <submittedName>
        <fullName evidence="2">Uncharacterized protein</fullName>
    </submittedName>
</protein>
<feature type="transmembrane region" description="Helical" evidence="1">
    <location>
        <begin position="36"/>
        <end position="57"/>
    </location>
</feature>
<evidence type="ECO:0000313" key="2">
    <source>
        <dbReference type="EMBL" id="GLW90715.1"/>
    </source>
</evidence>
<accession>A0A9W6QL87</accession>
<feature type="transmembrane region" description="Helical" evidence="1">
    <location>
        <begin position="63"/>
        <end position="80"/>
    </location>
</feature>
<dbReference type="EMBL" id="BSSD01000002">
    <property type="protein sequence ID" value="GLW90715.1"/>
    <property type="molecule type" value="Genomic_DNA"/>
</dbReference>
<reference evidence="2" key="1">
    <citation type="submission" date="2023-02" db="EMBL/GenBank/DDBJ databases">
        <title>Actinokineospora globicatena NBRC 15670.</title>
        <authorList>
            <person name="Ichikawa N."/>
            <person name="Sato H."/>
            <person name="Tonouchi N."/>
        </authorList>
    </citation>
    <scope>NUCLEOTIDE SEQUENCE</scope>
    <source>
        <strain evidence="2">NBRC 15670</strain>
    </source>
</reference>
<keyword evidence="1" id="KW-1133">Transmembrane helix</keyword>
<evidence type="ECO:0000256" key="1">
    <source>
        <dbReference type="SAM" id="Phobius"/>
    </source>
</evidence>
<proteinExistence type="predicted"/>
<dbReference type="AlphaFoldDB" id="A0A9W6QL87"/>
<gene>
    <name evidence="2" type="ORF">Aglo03_15310</name>
</gene>
<comment type="caution">
    <text evidence="2">The sequence shown here is derived from an EMBL/GenBank/DDBJ whole genome shotgun (WGS) entry which is preliminary data.</text>
</comment>
<keyword evidence="1" id="KW-0472">Membrane</keyword>
<evidence type="ECO:0000313" key="3">
    <source>
        <dbReference type="Proteomes" id="UP001165042"/>
    </source>
</evidence>
<sequence>MAAERASCVAESTGKGIVSMSVTVLRPFRRPPVQPGLARVYVIIVVVYLAAVLALVAQGQDPVFALAVPAAVGSAALTAVERLGRFGSSAAGAARPRHA</sequence>
<keyword evidence="1" id="KW-0812">Transmembrane</keyword>